<organism evidence="3 4">
    <name type="scientific">Vireo altiloquus</name>
    <name type="common">Black-whiskered vireo</name>
    <name type="synonym">Muscicapa altiloqua</name>
    <dbReference type="NCBI Taxonomy" id="34956"/>
    <lineage>
        <taxon>Eukaryota</taxon>
        <taxon>Metazoa</taxon>
        <taxon>Chordata</taxon>
        <taxon>Craniata</taxon>
        <taxon>Vertebrata</taxon>
        <taxon>Euteleostomi</taxon>
        <taxon>Archelosauria</taxon>
        <taxon>Archosauria</taxon>
        <taxon>Dinosauria</taxon>
        <taxon>Saurischia</taxon>
        <taxon>Theropoda</taxon>
        <taxon>Coelurosauria</taxon>
        <taxon>Aves</taxon>
        <taxon>Neognathae</taxon>
        <taxon>Neoaves</taxon>
        <taxon>Telluraves</taxon>
        <taxon>Australaves</taxon>
        <taxon>Passeriformes</taxon>
        <taxon>Corvoidea</taxon>
        <taxon>Vireonidae</taxon>
        <taxon>Vireoninae</taxon>
        <taxon>Vireo</taxon>
    </lineage>
</organism>
<dbReference type="Pfam" id="PF01843">
    <property type="entry name" value="DIL"/>
    <property type="match status" value="1"/>
</dbReference>
<feature type="non-terminal residue" evidence="3">
    <location>
        <position position="1"/>
    </location>
</feature>
<dbReference type="SUPFAM" id="SSF49879">
    <property type="entry name" value="SMAD/FHA domain"/>
    <property type="match status" value="1"/>
</dbReference>
<dbReference type="PANTHER" id="PTHR16027:SF4">
    <property type="entry name" value="RAS-INTERACTING PROTEIN 1"/>
    <property type="match status" value="1"/>
</dbReference>
<reference evidence="3 4" key="1">
    <citation type="submission" date="2019-09" db="EMBL/GenBank/DDBJ databases">
        <title>Bird 10,000 Genomes (B10K) Project - Family phase.</title>
        <authorList>
            <person name="Zhang G."/>
        </authorList>
    </citation>
    <scope>NUCLEOTIDE SEQUENCE [LARGE SCALE GENOMIC DNA]</scope>
    <source>
        <strain evidence="3">B10K-DU-001-22</strain>
        <tissue evidence="3">Muscle</tissue>
    </source>
</reference>
<feature type="compositionally biased region" description="Basic and acidic residues" evidence="1">
    <location>
        <begin position="255"/>
        <end position="269"/>
    </location>
</feature>
<sequence>QDFVLYTMTRPQHIFGRPGLGSNPAETPPENPETPQKPDQGPSPVVDTFLSAPDILPRHCLVQTTPGWGGGDPGDPPRTTVRPFRGAAATLNGTPLFRRAPLNPGDLLALGEHILLLYKDPRIGEGAAAAAARPPPWVPPPRPSLGLLGVLGCAGCGRSPQERREELRAALESPKAELRYRPQDEEMLLREILREGFGEGSEPPGGDLGEEGMGGTGRDWEGNGRDWERLGETGMDWEGLGETRRDWEGLGGNGRDWEGNERDWERTGSDWDGLGGTGRGSGGTGRGSGGTGRGSGGTGRGMRGTGSDWDGLGGLPGSFWAQTGPFSGRFPWDFRGPCPELEKDLESCDEALGVLDEVIMSTFQQSVYYLTKVTPKLTWAPQNSPGLPKIHLGTPKLTWAPQNSPGLPKTQLDTPKSTWAVPGHTSWICPNSPQFPPNSPSFAPNPPRFAQIRPNFPQTLPPGSAGPYFQWWVGVRLRTNLDLVLDGLSALGLGDIAGDFFRKLSATANLLCTPRGCLEQATWQRLRAEFPALSPAQLHHLLSHYRLGRGQAPPPAW</sequence>
<accession>A0A7K5KZX0</accession>
<dbReference type="EMBL" id="VZRF01004831">
    <property type="protein sequence ID" value="NWT11552.1"/>
    <property type="molecule type" value="Genomic_DNA"/>
</dbReference>
<dbReference type="GO" id="GO:0001525">
    <property type="term" value="P:angiogenesis"/>
    <property type="evidence" value="ECO:0007669"/>
    <property type="project" value="TreeGrafter"/>
</dbReference>
<evidence type="ECO:0000313" key="4">
    <source>
        <dbReference type="Proteomes" id="UP000589495"/>
    </source>
</evidence>
<dbReference type="GO" id="GO:0051020">
    <property type="term" value="F:GTPase binding"/>
    <property type="evidence" value="ECO:0007669"/>
    <property type="project" value="TreeGrafter"/>
</dbReference>
<name>A0A7K5KZX0_VIRAL</name>
<dbReference type="InterPro" id="IPR008984">
    <property type="entry name" value="SMAD_FHA_dom_sf"/>
</dbReference>
<feature type="compositionally biased region" description="Gly residues" evidence="1">
    <location>
        <begin position="273"/>
        <end position="304"/>
    </location>
</feature>
<keyword evidence="4" id="KW-1185">Reference proteome</keyword>
<dbReference type="InterPro" id="IPR002710">
    <property type="entry name" value="Dilute_dom"/>
</dbReference>
<comment type="caution">
    <text evidence="3">The sequence shown here is derived from an EMBL/GenBank/DDBJ whole genome shotgun (WGS) entry which is preliminary data.</text>
</comment>
<evidence type="ECO:0000259" key="2">
    <source>
        <dbReference type="SMART" id="SM01132"/>
    </source>
</evidence>
<feature type="domain" description="Dilute" evidence="2">
    <location>
        <begin position="449"/>
        <end position="551"/>
    </location>
</feature>
<feature type="region of interest" description="Disordered" evidence="1">
    <location>
        <begin position="10"/>
        <end position="47"/>
    </location>
</feature>
<evidence type="ECO:0000313" key="3">
    <source>
        <dbReference type="EMBL" id="NWT11552.1"/>
    </source>
</evidence>
<dbReference type="AlphaFoldDB" id="A0A7K5KZX0"/>
<dbReference type="GO" id="GO:0005911">
    <property type="term" value="C:cell-cell junction"/>
    <property type="evidence" value="ECO:0007669"/>
    <property type="project" value="TreeGrafter"/>
</dbReference>
<feature type="compositionally biased region" description="Basic and acidic residues" evidence="1">
    <location>
        <begin position="218"/>
        <end position="231"/>
    </location>
</feature>
<dbReference type="SMART" id="SM01132">
    <property type="entry name" value="DIL"/>
    <property type="match status" value="1"/>
</dbReference>
<evidence type="ECO:0000256" key="1">
    <source>
        <dbReference type="SAM" id="MobiDB-lite"/>
    </source>
</evidence>
<gene>
    <name evidence="3" type="primary">Rasip1</name>
    <name evidence="3" type="ORF">VIRALT_R16243</name>
</gene>
<dbReference type="PANTHER" id="PTHR16027">
    <property type="entry name" value="DILUTE DOMAIN-CONTAINING PROTEIN YPR089W"/>
    <property type="match status" value="1"/>
</dbReference>
<dbReference type="Gene3D" id="2.60.200.20">
    <property type="match status" value="1"/>
</dbReference>
<feature type="region of interest" description="Disordered" evidence="1">
    <location>
        <begin position="196"/>
        <end position="316"/>
    </location>
</feature>
<dbReference type="InterPro" id="IPR052072">
    <property type="entry name" value="Vascular_dev_regulator"/>
</dbReference>
<protein>
    <submittedName>
        <fullName evidence="3">RAIN protein</fullName>
    </submittedName>
</protein>
<feature type="non-terminal residue" evidence="3">
    <location>
        <position position="557"/>
    </location>
</feature>
<dbReference type="GO" id="GO:0035024">
    <property type="term" value="P:negative regulation of Rho protein signal transduction"/>
    <property type="evidence" value="ECO:0007669"/>
    <property type="project" value="TreeGrafter"/>
</dbReference>
<proteinExistence type="predicted"/>
<dbReference type="Proteomes" id="UP000589495">
    <property type="component" value="Unassembled WGS sequence"/>
</dbReference>